<dbReference type="Proteomes" id="UP001365542">
    <property type="component" value="Unassembled WGS sequence"/>
</dbReference>
<sequence>MRIRLNLLRDNSVVERAEEEEEKQKKTEKQKAEQGTIAKLATDAKQNAAKKDTTANTTASTHSSSPTTEPISQPAPAPKKKKASTPHIRPLSDSKAIENGANFISEFFLFSVAGGLILFETLRSRKKESERRDEVAERLQNLEEVDEIWRRKVEALERRLDEAGIKRVPELPPAIPERKGPPEREGLISKFAKVFSKTRITAPSTEQEVPLSGSVPTSSRP</sequence>
<dbReference type="PANTHER" id="PTHR12499:SF0">
    <property type="entry name" value="OPTIC ATROPHY 3 PROTEIN"/>
    <property type="match status" value="1"/>
</dbReference>
<feature type="compositionally biased region" description="Low complexity" evidence="4">
    <location>
        <begin position="54"/>
        <end position="68"/>
    </location>
</feature>
<dbReference type="InterPro" id="IPR010754">
    <property type="entry name" value="OPA3-like"/>
</dbReference>
<dbReference type="Pfam" id="PF07047">
    <property type="entry name" value="OPA3"/>
    <property type="match status" value="1"/>
</dbReference>
<dbReference type="EMBL" id="JAVHJO010000004">
    <property type="protein sequence ID" value="KAK6541235.1"/>
    <property type="molecule type" value="Genomic_DNA"/>
</dbReference>
<evidence type="ECO:0000256" key="1">
    <source>
        <dbReference type="ARBA" id="ARBA00007584"/>
    </source>
</evidence>
<feature type="coiled-coil region" evidence="3">
    <location>
        <begin position="125"/>
        <end position="159"/>
    </location>
</feature>
<feature type="region of interest" description="Disordered" evidence="4">
    <location>
        <begin position="202"/>
        <end position="221"/>
    </location>
</feature>
<evidence type="ECO:0000256" key="4">
    <source>
        <dbReference type="SAM" id="MobiDB-lite"/>
    </source>
</evidence>
<feature type="compositionally biased region" description="Basic and acidic residues" evidence="4">
    <location>
        <begin position="12"/>
        <end position="32"/>
    </location>
</feature>
<evidence type="ECO:0000256" key="3">
    <source>
        <dbReference type="SAM" id="Coils"/>
    </source>
</evidence>
<evidence type="ECO:0000313" key="5">
    <source>
        <dbReference type="EMBL" id="KAK6541235.1"/>
    </source>
</evidence>
<comment type="caution">
    <text evidence="5">The sequence shown here is derived from an EMBL/GenBank/DDBJ whole genome shotgun (WGS) entry which is preliminary data.</text>
</comment>
<evidence type="ECO:0000313" key="6">
    <source>
        <dbReference type="Proteomes" id="UP001365542"/>
    </source>
</evidence>
<evidence type="ECO:0000256" key="2">
    <source>
        <dbReference type="ARBA" id="ARBA00023054"/>
    </source>
</evidence>
<dbReference type="PANTHER" id="PTHR12499">
    <property type="entry name" value="OPTIC ATROPHY 3 PROTEIN OPA3"/>
    <property type="match status" value="1"/>
</dbReference>
<proteinExistence type="inferred from homology"/>
<keyword evidence="2 3" id="KW-0175">Coiled coil</keyword>
<feature type="region of interest" description="Disordered" evidence="4">
    <location>
        <begin position="1"/>
        <end position="93"/>
    </location>
</feature>
<keyword evidence="6" id="KW-1185">Reference proteome</keyword>
<gene>
    <name evidence="5" type="ORF">TWF694_008602</name>
</gene>
<accession>A0AAV9XGK8</accession>
<reference evidence="5 6" key="1">
    <citation type="submission" date="2019-10" db="EMBL/GenBank/DDBJ databases">
        <authorList>
            <person name="Palmer J.M."/>
        </authorList>
    </citation>
    <scope>NUCLEOTIDE SEQUENCE [LARGE SCALE GENOMIC DNA]</scope>
    <source>
        <strain evidence="5 6">TWF694</strain>
    </source>
</reference>
<dbReference type="GO" id="GO:0005739">
    <property type="term" value="C:mitochondrion"/>
    <property type="evidence" value="ECO:0007669"/>
    <property type="project" value="TreeGrafter"/>
</dbReference>
<dbReference type="AlphaFoldDB" id="A0AAV9XGK8"/>
<evidence type="ECO:0008006" key="7">
    <source>
        <dbReference type="Google" id="ProtNLM"/>
    </source>
</evidence>
<protein>
    <recommendedName>
        <fullName evidence="7">OPA3-like protein</fullName>
    </recommendedName>
</protein>
<comment type="similarity">
    <text evidence="1">Belongs to the OPA3 family.</text>
</comment>
<name>A0AAV9XGK8_9PEZI</name>
<dbReference type="GO" id="GO:0019216">
    <property type="term" value="P:regulation of lipid metabolic process"/>
    <property type="evidence" value="ECO:0007669"/>
    <property type="project" value="TreeGrafter"/>
</dbReference>
<organism evidence="5 6">
    <name type="scientific">Orbilia ellipsospora</name>
    <dbReference type="NCBI Taxonomy" id="2528407"/>
    <lineage>
        <taxon>Eukaryota</taxon>
        <taxon>Fungi</taxon>
        <taxon>Dikarya</taxon>
        <taxon>Ascomycota</taxon>
        <taxon>Pezizomycotina</taxon>
        <taxon>Orbiliomycetes</taxon>
        <taxon>Orbiliales</taxon>
        <taxon>Orbiliaceae</taxon>
        <taxon>Orbilia</taxon>
    </lineage>
</organism>